<dbReference type="SUPFAM" id="SSF81606">
    <property type="entry name" value="PP2C-like"/>
    <property type="match status" value="1"/>
</dbReference>
<dbReference type="InterPro" id="IPR036890">
    <property type="entry name" value="HATPase_C_sf"/>
</dbReference>
<evidence type="ECO:0000313" key="3">
    <source>
        <dbReference type="Proteomes" id="UP000043764"/>
    </source>
</evidence>
<keyword evidence="2" id="KW-0808">Transferase</keyword>
<dbReference type="InterPro" id="IPR039248">
    <property type="entry name" value="Ptase_RsbX"/>
</dbReference>
<dbReference type="GO" id="GO:0004674">
    <property type="term" value="F:protein serine/threonine kinase activity"/>
    <property type="evidence" value="ECO:0007669"/>
    <property type="project" value="UniProtKB-EC"/>
</dbReference>
<evidence type="ECO:0000313" key="2">
    <source>
        <dbReference type="EMBL" id="CRL09469.1"/>
    </source>
</evidence>
<dbReference type="RefSeq" id="WP_050672389.1">
    <property type="nucleotide sequence ID" value="NZ_CVRL01000003.1"/>
</dbReference>
<accession>A0A0H5CXF6</accession>
<dbReference type="InterPro" id="IPR003594">
    <property type="entry name" value="HATPase_dom"/>
</dbReference>
<dbReference type="Gene3D" id="3.30.565.10">
    <property type="entry name" value="Histidine kinase-like ATPase, C-terminal domain"/>
    <property type="match status" value="1"/>
</dbReference>
<gene>
    <name evidence="2" type="primary">rsbT_2</name>
    <name evidence="2" type="ORF">NIT7321_00299</name>
</gene>
<reference evidence="3" key="1">
    <citation type="submission" date="2015-05" db="EMBL/GenBank/DDBJ databases">
        <authorList>
            <person name="Rodrigo-Torres Lidia"/>
            <person name="Arahal R.David."/>
        </authorList>
    </citation>
    <scope>NUCLEOTIDE SEQUENCE [LARGE SCALE GENOMIC DNA]</scope>
    <source>
        <strain evidence="3">CECT 7321</strain>
    </source>
</reference>
<dbReference type="EMBL" id="CVRL01000003">
    <property type="protein sequence ID" value="CRL09469.1"/>
    <property type="molecule type" value="Genomic_DNA"/>
</dbReference>
<name>A0A0H5CXF6_9RHOB</name>
<proteinExistence type="predicted"/>
<protein>
    <submittedName>
        <fullName evidence="2">Serine/threonine-protein kinase RsbT</fullName>
        <ecNumber evidence="2">2.7.11.1</ecNumber>
    </submittedName>
</protein>
<evidence type="ECO:0000259" key="1">
    <source>
        <dbReference type="SMART" id="SM00331"/>
    </source>
</evidence>
<dbReference type="EC" id="2.7.11.1" evidence="2"/>
<organism evidence="2 3">
    <name type="scientific">Phaeobacter italicus</name>
    <dbReference type="NCBI Taxonomy" id="481446"/>
    <lineage>
        <taxon>Bacteria</taxon>
        <taxon>Pseudomonadati</taxon>
        <taxon>Pseudomonadota</taxon>
        <taxon>Alphaproteobacteria</taxon>
        <taxon>Rhodobacterales</taxon>
        <taxon>Roseobacteraceae</taxon>
        <taxon>Phaeobacter</taxon>
    </lineage>
</organism>
<dbReference type="Pfam" id="PF07228">
    <property type="entry name" value="SpoIIE"/>
    <property type="match status" value="1"/>
</dbReference>
<feature type="domain" description="PPM-type phosphatase" evidence="1">
    <location>
        <begin position="141"/>
        <end position="334"/>
    </location>
</feature>
<dbReference type="SUPFAM" id="SSF55874">
    <property type="entry name" value="ATPase domain of HSP90 chaperone/DNA topoisomerase II/histidine kinase"/>
    <property type="match status" value="1"/>
</dbReference>
<dbReference type="Proteomes" id="UP000043764">
    <property type="component" value="Unassembled WGS sequence"/>
</dbReference>
<dbReference type="SMART" id="SM00331">
    <property type="entry name" value="PP2C_SIG"/>
    <property type="match status" value="1"/>
</dbReference>
<dbReference type="AlphaFoldDB" id="A0A0H5CXF6"/>
<dbReference type="InterPro" id="IPR001932">
    <property type="entry name" value="PPM-type_phosphatase-like_dom"/>
</dbReference>
<dbReference type="PANTHER" id="PTHR35801:SF1">
    <property type="entry name" value="PHOSPHOSERINE PHOSPHATASE RSBX"/>
    <property type="match status" value="1"/>
</dbReference>
<dbReference type="InterPro" id="IPR036457">
    <property type="entry name" value="PPM-type-like_dom_sf"/>
</dbReference>
<dbReference type="Pfam" id="PF13581">
    <property type="entry name" value="HATPase_c_2"/>
    <property type="match status" value="1"/>
</dbReference>
<sequence length="338" mass="35994">MTHWLPIADPSDISACRRLARQLAHSAGFSRDRTEEIVIVVSEAATNALRYARRGRCLLQIMPGLRGPRLAMIVHDQGPGIVSIERMMEDGASSVASAGLGLGAMRRLADRFDIFSDLDEGTTVACEFVTSRLAAGDKVEIAGLLVTHPNEQRCGDGWGLAPARGGQDLSGPSDVILCDGLGHGAKAADATTELLKSFFRGRGRDVVQTLTDASSDIAGTRGAVAACLSLDGAGRSVNFASVGNISTLRARIQDTKRFATRDGRLGGLDAKPFHEQVALEPGDIVIMHTDGIRTLRDLQAKPALLMRSALLIAGKLMAENFRGRDDAGIVVCRIAREN</sequence>
<keyword evidence="3" id="KW-1185">Reference proteome</keyword>
<keyword evidence="2" id="KW-0418">Kinase</keyword>
<dbReference type="Gene3D" id="3.60.40.10">
    <property type="entry name" value="PPM-type phosphatase domain"/>
    <property type="match status" value="1"/>
</dbReference>
<dbReference type="STRING" id="481446.NIT7645_03610"/>
<dbReference type="PANTHER" id="PTHR35801">
    <property type="entry name" value="PHOSPHOSERINE PHOSPHATASE RSBX"/>
    <property type="match status" value="1"/>
</dbReference>